<protein>
    <submittedName>
        <fullName evidence="3">Ribonuclease-III-like-domain-containing protein</fullName>
    </submittedName>
</protein>
<accession>A0A8K0SPG9</accession>
<evidence type="ECO:0000259" key="2">
    <source>
        <dbReference type="Pfam" id="PF14622"/>
    </source>
</evidence>
<dbReference type="EMBL" id="JAGPNK010000007">
    <property type="protein sequence ID" value="KAH7318139.1"/>
    <property type="molecule type" value="Genomic_DNA"/>
</dbReference>
<dbReference type="InterPro" id="IPR040030">
    <property type="entry name" value="Ribosomal_mL57"/>
</dbReference>
<dbReference type="Gene3D" id="1.10.1520.10">
    <property type="entry name" value="Ribonuclease III domain"/>
    <property type="match status" value="1"/>
</dbReference>
<dbReference type="GO" id="GO:0032543">
    <property type="term" value="P:mitochondrial translation"/>
    <property type="evidence" value="ECO:0007669"/>
    <property type="project" value="InterPro"/>
</dbReference>
<dbReference type="PANTHER" id="PTHR28160">
    <property type="entry name" value="54S RIBOSOMAL PROTEIN L15, MITOCHONDRIAL"/>
    <property type="match status" value="1"/>
</dbReference>
<dbReference type="OrthoDB" id="2281895at2759"/>
<reference evidence="3" key="1">
    <citation type="journal article" date="2021" name="Nat. Commun.">
        <title>Genetic determinants of endophytism in the Arabidopsis root mycobiome.</title>
        <authorList>
            <person name="Mesny F."/>
            <person name="Miyauchi S."/>
            <person name="Thiergart T."/>
            <person name="Pickel B."/>
            <person name="Atanasova L."/>
            <person name="Karlsson M."/>
            <person name="Huettel B."/>
            <person name="Barry K.W."/>
            <person name="Haridas S."/>
            <person name="Chen C."/>
            <person name="Bauer D."/>
            <person name="Andreopoulos W."/>
            <person name="Pangilinan J."/>
            <person name="LaButti K."/>
            <person name="Riley R."/>
            <person name="Lipzen A."/>
            <person name="Clum A."/>
            <person name="Drula E."/>
            <person name="Henrissat B."/>
            <person name="Kohler A."/>
            <person name="Grigoriev I.V."/>
            <person name="Martin F.M."/>
            <person name="Hacquard S."/>
        </authorList>
    </citation>
    <scope>NUCLEOTIDE SEQUENCE</scope>
    <source>
        <strain evidence="3">MPI-CAGE-CH-0235</strain>
    </source>
</reference>
<organism evidence="3 4">
    <name type="scientific">Stachybotrys elegans</name>
    <dbReference type="NCBI Taxonomy" id="80388"/>
    <lineage>
        <taxon>Eukaryota</taxon>
        <taxon>Fungi</taxon>
        <taxon>Dikarya</taxon>
        <taxon>Ascomycota</taxon>
        <taxon>Pezizomycotina</taxon>
        <taxon>Sordariomycetes</taxon>
        <taxon>Hypocreomycetidae</taxon>
        <taxon>Hypocreales</taxon>
        <taxon>Stachybotryaceae</taxon>
        <taxon>Stachybotrys</taxon>
    </lineage>
</organism>
<feature type="compositionally biased region" description="Basic and acidic residues" evidence="1">
    <location>
        <begin position="45"/>
        <end position="54"/>
    </location>
</feature>
<evidence type="ECO:0000313" key="4">
    <source>
        <dbReference type="Proteomes" id="UP000813444"/>
    </source>
</evidence>
<feature type="domain" description="RNase III" evidence="2">
    <location>
        <begin position="105"/>
        <end position="253"/>
    </location>
</feature>
<dbReference type="PANTHER" id="PTHR28160:SF1">
    <property type="entry name" value="LARGE RIBOSOMAL SUBUNIT PROTEIN ML57"/>
    <property type="match status" value="1"/>
</dbReference>
<dbReference type="GO" id="GO:0005762">
    <property type="term" value="C:mitochondrial large ribosomal subunit"/>
    <property type="evidence" value="ECO:0007669"/>
    <property type="project" value="InterPro"/>
</dbReference>
<name>A0A8K0SPG9_9HYPO</name>
<feature type="region of interest" description="Disordered" evidence="1">
    <location>
        <begin position="22"/>
        <end position="60"/>
    </location>
</feature>
<dbReference type="SUPFAM" id="SSF69065">
    <property type="entry name" value="RNase III domain-like"/>
    <property type="match status" value="1"/>
</dbReference>
<dbReference type="InterPro" id="IPR000999">
    <property type="entry name" value="RNase_III_dom"/>
</dbReference>
<dbReference type="InterPro" id="IPR036389">
    <property type="entry name" value="RNase_III_sf"/>
</dbReference>
<dbReference type="GO" id="GO:0006396">
    <property type="term" value="P:RNA processing"/>
    <property type="evidence" value="ECO:0007669"/>
    <property type="project" value="InterPro"/>
</dbReference>
<evidence type="ECO:0000256" key="1">
    <source>
        <dbReference type="SAM" id="MobiDB-lite"/>
    </source>
</evidence>
<dbReference type="GO" id="GO:0003735">
    <property type="term" value="F:structural constituent of ribosome"/>
    <property type="evidence" value="ECO:0007669"/>
    <property type="project" value="InterPro"/>
</dbReference>
<proteinExistence type="predicted"/>
<evidence type="ECO:0000313" key="3">
    <source>
        <dbReference type="EMBL" id="KAH7318139.1"/>
    </source>
</evidence>
<dbReference type="FunFam" id="1.10.1520.10:FF:000018">
    <property type="entry name" value="RNase III domain protein"/>
    <property type="match status" value="1"/>
</dbReference>
<dbReference type="Proteomes" id="UP000813444">
    <property type="component" value="Unassembled WGS sequence"/>
</dbReference>
<keyword evidence="4" id="KW-1185">Reference proteome</keyword>
<feature type="compositionally biased region" description="Low complexity" evidence="1">
    <location>
        <begin position="30"/>
        <end position="40"/>
    </location>
</feature>
<dbReference type="GO" id="GO:0004525">
    <property type="term" value="F:ribonuclease III activity"/>
    <property type="evidence" value="ECO:0007669"/>
    <property type="project" value="InterPro"/>
</dbReference>
<dbReference type="AlphaFoldDB" id="A0A8K0SPG9"/>
<comment type="caution">
    <text evidence="3">The sequence shown here is derived from an EMBL/GenBank/DDBJ whole genome shotgun (WGS) entry which is preliminary data.</text>
</comment>
<sequence length="262" mass="29083">MALRPLRTRLPRIQPGLRALSRTGIRASSTEATTTKTTTTPAPFEVRERAEPRWKSTPAGMKAPTVLDFAKKPSNKIWHVNNSPERLDAMYNRLLGKDGSKMLPEELKWLAVTHKSFDQGRRGFNDRLALMGRHTLTLEATKHIVSQAPLPGARETKDAFGRKPFENKQLASVDNLSVLKPTDWVGMEALYLLAKKVDLLDVMRWKPRLPDKLESSGVQPVLNGAILAIIGALTLQHGAAVGAQIVRERILGQIPQPERAQA</sequence>
<gene>
    <name evidence="3" type="ORF">B0I35DRAFT_478675</name>
</gene>
<dbReference type="Pfam" id="PF14622">
    <property type="entry name" value="Ribonucleas_3_3"/>
    <property type="match status" value="1"/>
</dbReference>